<dbReference type="CDD" id="cd08279">
    <property type="entry name" value="Zn_ADH_class_III"/>
    <property type="match status" value="1"/>
</dbReference>
<dbReference type="InterPro" id="IPR013149">
    <property type="entry name" value="ADH-like_C"/>
</dbReference>
<dbReference type="Proteomes" id="UP000316184">
    <property type="component" value="Unassembled WGS sequence"/>
</dbReference>
<dbReference type="InterPro" id="IPR002328">
    <property type="entry name" value="ADH_Zn_CS"/>
</dbReference>
<dbReference type="InterPro" id="IPR020843">
    <property type="entry name" value="ER"/>
</dbReference>
<protein>
    <submittedName>
        <fullName evidence="8">S-(Hydroxymethyl)glutathione dehydrogenase/alcohol dehydrogenase</fullName>
    </submittedName>
</protein>
<dbReference type="GO" id="GO:0051903">
    <property type="term" value="F:S-(hydroxymethyl)glutathione dehydrogenase [NAD(P)+] activity"/>
    <property type="evidence" value="ECO:0007669"/>
    <property type="project" value="TreeGrafter"/>
</dbReference>
<evidence type="ECO:0000256" key="1">
    <source>
        <dbReference type="ARBA" id="ARBA00008072"/>
    </source>
</evidence>
<keyword evidence="9" id="KW-1185">Reference proteome</keyword>
<dbReference type="Gene3D" id="3.40.50.720">
    <property type="entry name" value="NAD(P)-binding Rossmann-like Domain"/>
    <property type="match status" value="1"/>
</dbReference>
<dbReference type="PANTHER" id="PTHR43880">
    <property type="entry name" value="ALCOHOL DEHYDROGENASE"/>
    <property type="match status" value="1"/>
</dbReference>
<feature type="domain" description="Enoyl reductase (ER)" evidence="7">
    <location>
        <begin position="12"/>
        <end position="363"/>
    </location>
</feature>
<dbReference type="PROSITE" id="PS00059">
    <property type="entry name" value="ADH_ZINC"/>
    <property type="match status" value="1"/>
</dbReference>
<sequence>MKTKAAILHEPGKDWEIDEIELGDPIEGEVQVRLAASGLCHSDEHLRTGATPMAIYPAVGGHEGAGVVTKVGAGVAGINEGDHVVLTFIPGCGRCRACAKGMQNLCDAGAGLLSGEAISGGHRITYQGKPAAPMCLLGTFAPYVTVNQASVLTIEKDIPLDKAALLGCGVSTGWGTATEIGETRTGDTVVVVGCGGVGINAVQGAAAAGARYVVAVDPVDFKRTKAEELGATHSFATMEEAQAAVGELTWGQMADSVLICIGETTGEHLQPALSTTKKGGQVVVTGMGRADQIDAQVSLFELTLLQKRLQGAIFGGVSPRTQIPRLLEHYRNGTLKLDELVTTEYKLEDINTGYADMMAGKNLRGLIRYTDADY</sequence>
<evidence type="ECO:0000256" key="2">
    <source>
        <dbReference type="ARBA" id="ARBA00022723"/>
    </source>
</evidence>
<comment type="cofactor">
    <cofactor evidence="6">
        <name>Zn(2+)</name>
        <dbReference type="ChEBI" id="CHEBI:29105"/>
    </cofactor>
</comment>
<evidence type="ECO:0000256" key="3">
    <source>
        <dbReference type="ARBA" id="ARBA00022833"/>
    </source>
</evidence>
<dbReference type="InterPro" id="IPR023921">
    <property type="entry name" value="ADH_Zn_actinomycetes"/>
</dbReference>
<dbReference type="SMART" id="SM00829">
    <property type="entry name" value="PKS_ER"/>
    <property type="match status" value="1"/>
</dbReference>
<name>A0A561V973_9PSEU</name>
<evidence type="ECO:0000256" key="6">
    <source>
        <dbReference type="RuleBase" id="RU361277"/>
    </source>
</evidence>
<reference evidence="8 9" key="1">
    <citation type="submission" date="2019-06" db="EMBL/GenBank/DDBJ databases">
        <title>Sequencing the genomes of 1000 actinobacteria strains.</title>
        <authorList>
            <person name="Klenk H.-P."/>
        </authorList>
    </citation>
    <scope>NUCLEOTIDE SEQUENCE [LARGE SCALE GENOMIC DNA]</scope>
    <source>
        <strain evidence="8 9">DSM 46699</strain>
    </source>
</reference>
<dbReference type="InterPro" id="IPR013154">
    <property type="entry name" value="ADH-like_N"/>
</dbReference>
<dbReference type="SUPFAM" id="SSF50129">
    <property type="entry name" value="GroES-like"/>
    <property type="match status" value="2"/>
</dbReference>
<dbReference type="RefSeq" id="WP_145736825.1">
    <property type="nucleotide sequence ID" value="NZ_VIWX01000001.1"/>
</dbReference>
<dbReference type="Gene3D" id="3.90.180.10">
    <property type="entry name" value="Medium-chain alcohol dehydrogenases, catalytic domain"/>
    <property type="match status" value="1"/>
</dbReference>
<comment type="similarity">
    <text evidence="1 6">Belongs to the zinc-containing alcohol dehydrogenase family.</text>
</comment>
<comment type="caution">
    <text evidence="8">The sequence shown here is derived from an EMBL/GenBank/DDBJ whole genome shotgun (WGS) entry which is preliminary data.</text>
</comment>
<dbReference type="GO" id="GO:0005829">
    <property type="term" value="C:cytosol"/>
    <property type="evidence" value="ECO:0007669"/>
    <property type="project" value="TreeGrafter"/>
</dbReference>
<accession>A0A561V973</accession>
<dbReference type="PANTHER" id="PTHR43880:SF12">
    <property type="entry name" value="ALCOHOL DEHYDROGENASE CLASS-3"/>
    <property type="match status" value="1"/>
</dbReference>
<dbReference type="AlphaFoldDB" id="A0A561V973"/>
<gene>
    <name evidence="8" type="ORF">FHU35_11790</name>
</gene>
<keyword evidence="4" id="KW-0560">Oxidoreductase</keyword>
<organism evidence="8 9">
    <name type="scientific">Saccharopolyspora dendranthemae</name>
    <dbReference type="NCBI Taxonomy" id="1181886"/>
    <lineage>
        <taxon>Bacteria</taxon>
        <taxon>Bacillati</taxon>
        <taxon>Actinomycetota</taxon>
        <taxon>Actinomycetes</taxon>
        <taxon>Pseudonocardiales</taxon>
        <taxon>Pseudonocardiaceae</taxon>
        <taxon>Saccharopolyspora</taxon>
    </lineage>
</organism>
<keyword evidence="3 6" id="KW-0862">Zinc</keyword>
<proteinExistence type="inferred from homology"/>
<dbReference type="GO" id="GO:0008270">
    <property type="term" value="F:zinc ion binding"/>
    <property type="evidence" value="ECO:0007669"/>
    <property type="project" value="InterPro"/>
</dbReference>
<dbReference type="EMBL" id="VIWX01000001">
    <property type="protein sequence ID" value="TWG08171.1"/>
    <property type="molecule type" value="Genomic_DNA"/>
</dbReference>
<evidence type="ECO:0000256" key="5">
    <source>
        <dbReference type="ARBA" id="ARBA00023027"/>
    </source>
</evidence>
<dbReference type="Pfam" id="PF08240">
    <property type="entry name" value="ADH_N"/>
    <property type="match status" value="1"/>
</dbReference>
<keyword evidence="5" id="KW-0520">NAD</keyword>
<evidence type="ECO:0000313" key="9">
    <source>
        <dbReference type="Proteomes" id="UP000316184"/>
    </source>
</evidence>
<dbReference type="OrthoDB" id="3265141at2"/>
<dbReference type="InterPro" id="IPR036291">
    <property type="entry name" value="NAD(P)-bd_dom_sf"/>
</dbReference>
<dbReference type="GO" id="GO:0046294">
    <property type="term" value="P:formaldehyde catabolic process"/>
    <property type="evidence" value="ECO:0007669"/>
    <property type="project" value="TreeGrafter"/>
</dbReference>
<keyword evidence="2 6" id="KW-0479">Metal-binding</keyword>
<evidence type="ECO:0000313" key="8">
    <source>
        <dbReference type="EMBL" id="TWG08171.1"/>
    </source>
</evidence>
<dbReference type="NCBIfam" id="TIGR03989">
    <property type="entry name" value="Rxyl_3153"/>
    <property type="match status" value="1"/>
</dbReference>
<dbReference type="SUPFAM" id="SSF51735">
    <property type="entry name" value="NAD(P)-binding Rossmann-fold domains"/>
    <property type="match status" value="1"/>
</dbReference>
<evidence type="ECO:0000259" key="7">
    <source>
        <dbReference type="SMART" id="SM00829"/>
    </source>
</evidence>
<evidence type="ECO:0000256" key="4">
    <source>
        <dbReference type="ARBA" id="ARBA00023002"/>
    </source>
</evidence>
<dbReference type="Pfam" id="PF00107">
    <property type="entry name" value="ADH_zinc_N"/>
    <property type="match status" value="1"/>
</dbReference>
<dbReference type="InterPro" id="IPR011032">
    <property type="entry name" value="GroES-like_sf"/>
</dbReference>